<dbReference type="PANTHER" id="PTHR35046:SF9">
    <property type="entry name" value="RNA-DIRECTED DNA POLYMERASE"/>
    <property type="match status" value="1"/>
</dbReference>
<evidence type="ECO:0000256" key="1">
    <source>
        <dbReference type="PROSITE-ProRule" id="PRU00047"/>
    </source>
</evidence>
<dbReference type="PROSITE" id="PS50158">
    <property type="entry name" value="ZF_CCHC"/>
    <property type="match status" value="1"/>
</dbReference>
<dbReference type="EMBL" id="JARKNE010000005">
    <property type="protein sequence ID" value="KAK5833482.1"/>
    <property type="molecule type" value="Genomic_DNA"/>
</dbReference>
<dbReference type="SMART" id="SM00343">
    <property type="entry name" value="ZnF_C2HC"/>
    <property type="match status" value="1"/>
</dbReference>
<dbReference type="PANTHER" id="PTHR35046">
    <property type="entry name" value="ZINC KNUCKLE (CCHC-TYPE) FAMILY PROTEIN"/>
    <property type="match status" value="1"/>
</dbReference>
<comment type="caution">
    <text evidence="4">The sequence shown here is derived from an EMBL/GenBank/DDBJ whole genome shotgun (WGS) entry which is preliminary data.</text>
</comment>
<evidence type="ECO:0000259" key="3">
    <source>
        <dbReference type="PROSITE" id="PS50158"/>
    </source>
</evidence>
<keyword evidence="1" id="KW-0863">Zinc-finger</keyword>
<proteinExistence type="predicted"/>
<evidence type="ECO:0000313" key="4">
    <source>
        <dbReference type="EMBL" id="KAK5833482.1"/>
    </source>
</evidence>
<keyword evidence="1" id="KW-0862">Zinc</keyword>
<reference evidence="4 5" key="1">
    <citation type="submission" date="2023-03" db="EMBL/GenBank/DDBJ databases">
        <title>WGS of Gossypium arboreum.</title>
        <authorList>
            <person name="Yu D."/>
        </authorList>
    </citation>
    <scope>NUCLEOTIDE SEQUENCE [LARGE SCALE GENOMIC DNA]</scope>
    <source>
        <tissue evidence="4">Leaf</tissue>
    </source>
</reference>
<keyword evidence="1" id="KW-0479">Metal-binding</keyword>
<dbReference type="Gene3D" id="4.10.60.10">
    <property type="entry name" value="Zinc finger, CCHC-type"/>
    <property type="match status" value="1"/>
</dbReference>
<feature type="region of interest" description="Disordered" evidence="2">
    <location>
        <begin position="78"/>
        <end position="110"/>
    </location>
</feature>
<evidence type="ECO:0000256" key="2">
    <source>
        <dbReference type="SAM" id="MobiDB-lite"/>
    </source>
</evidence>
<organism evidence="4 5">
    <name type="scientific">Gossypium arboreum</name>
    <name type="common">Tree cotton</name>
    <name type="synonym">Gossypium nanking</name>
    <dbReference type="NCBI Taxonomy" id="29729"/>
    <lineage>
        <taxon>Eukaryota</taxon>
        <taxon>Viridiplantae</taxon>
        <taxon>Streptophyta</taxon>
        <taxon>Embryophyta</taxon>
        <taxon>Tracheophyta</taxon>
        <taxon>Spermatophyta</taxon>
        <taxon>Magnoliopsida</taxon>
        <taxon>eudicotyledons</taxon>
        <taxon>Gunneridae</taxon>
        <taxon>Pentapetalae</taxon>
        <taxon>rosids</taxon>
        <taxon>malvids</taxon>
        <taxon>Malvales</taxon>
        <taxon>Malvaceae</taxon>
        <taxon>Malvoideae</taxon>
        <taxon>Gossypium</taxon>
    </lineage>
</organism>
<feature type="domain" description="CCHC-type" evidence="3">
    <location>
        <begin position="118"/>
        <end position="134"/>
    </location>
</feature>
<evidence type="ECO:0000313" key="5">
    <source>
        <dbReference type="Proteomes" id="UP001358586"/>
    </source>
</evidence>
<keyword evidence="5" id="KW-1185">Reference proteome</keyword>
<sequence>MEIAMIRADMEKDHEATMARFLARLNREITKVVELQHYVDVTDMIHVAIKVAKQLKKKSFVRTYSNCVNNLKWGKGTSKRDFPNYPKDQNNPTKINKPVGESSKGKEVANPKHTRDIKCFKCLGRGHIASQCPNRSTMVLRANGKIELEDEKDEESDITAGEEEHKLEYAVKGEILVIKYLNLQSVENEQQRKNIFHTRCLVQGKVCSIIVDSGNCTNVARTLMVEKLGLATMKHPCPYKLSWLNDGGELKVTK</sequence>
<dbReference type="SUPFAM" id="SSF57756">
    <property type="entry name" value="Retrovirus zinc finger-like domains"/>
    <property type="match status" value="1"/>
</dbReference>
<name>A0ABR0Q358_GOSAR</name>
<dbReference type="Pfam" id="PF00098">
    <property type="entry name" value="zf-CCHC"/>
    <property type="match status" value="1"/>
</dbReference>
<protein>
    <recommendedName>
        <fullName evidence="3">CCHC-type domain-containing protein</fullName>
    </recommendedName>
</protein>
<accession>A0ABR0Q358</accession>
<dbReference type="Proteomes" id="UP001358586">
    <property type="component" value="Chromosome 5"/>
</dbReference>
<gene>
    <name evidence="4" type="ORF">PVK06_017321</name>
</gene>
<dbReference type="InterPro" id="IPR001878">
    <property type="entry name" value="Znf_CCHC"/>
</dbReference>
<dbReference type="InterPro" id="IPR036875">
    <property type="entry name" value="Znf_CCHC_sf"/>
</dbReference>